<sequence length="300" mass="34609">MSEIKWPVPQEQESLPQLDKEFVESTQNFISELSSSIVGYQTPTMDYCHDSNGIIALLNLLENVRSMTIQFEPIRDTLQRFGNKAFKHLINHLEQNVEALLAPIIKLSDNISESTLREDLRRYLIKCFGNKTRLDYGTGHELSFACLVKTLYQHGILGGDDRRDVVLFVFQRYFKLVRHLIELYNLEPAGSKGVWGLDDYQFLPFIFGAAQLQIQSSITPEQAIERPIIEMYKDAYIYIEALGYITACKRSVPFYECSPMLYDISGIKSWKKIYVGLLNMYRDHVLSRNIVINEINSGKD</sequence>
<dbReference type="EMBL" id="LN871598">
    <property type="protein sequence ID" value="SJK86293.1"/>
    <property type="molecule type" value="Genomic_DNA"/>
</dbReference>
<proteinExistence type="inferred from homology"/>
<dbReference type="SUPFAM" id="SSF140984">
    <property type="entry name" value="PTPA-like"/>
    <property type="match status" value="1"/>
</dbReference>
<keyword evidence="9" id="KW-1185">Reference proteome</keyword>
<comment type="subcellular location">
    <subcellularLocation>
        <location evidence="2 7">Cytoplasm</location>
    </subcellularLocation>
</comment>
<organism evidence="8 9">
    <name type="scientific">Babesia microti (strain RI)</name>
    <dbReference type="NCBI Taxonomy" id="1133968"/>
    <lineage>
        <taxon>Eukaryota</taxon>
        <taxon>Sar</taxon>
        <taxon>Alveolata</taxon>
        <taxon>Apicomplexa</taxon>
        <taxon>Aconoidasida</taxon>
        <taxon>Piroplasmida</taxon>
        <taxon>Babesiidae</taxon>
        <taxon>Babesia</taxon>
    </lineage>
</organism>
<dbReference type="GO" id="GO:0005737">
    <property type="term" value="C:cytoplasm"/>
    <property type="evidence" value="ECO:0007669"/>
    <property type="project" value="UniProtKB-SubCell"/>
</dbReference>
<dbReference type="EC" id="5.2.1.8" evidence="7"/>
<name>A0A1R4ABA0_BABMR</name>
<comment type="catalytic activity">
    <reaction evidence="1 7">
        <text>[protein]-peptidylproline (omega=180) = [protein]-peptidylproline (omega=0)</text>
        <dbReference type="Rhea" id="RHEA:16237"/>
        <dbReference type="Rhea" id="RHEA-COMP:10747"/>
        <dbReference type="Rhea" id="RHEA-COMP:10748"/>
        <dbReference type="ChEBI" id="CHEBI:83833"/>
        <dbReference type="ChEBI" id="CHEBI:83834"/>
        <dbReference type="EC" id="5.2.1.8"/>
    </reaction>
</comment>
<keyword evidence="5 7" id="KW-0697">Rotamase</keyword>
<dbReference type="GO" id="GO:0007052">
    <property type="term" value="P:mitotic spindle organization"/>
    <property type="evidence" value="ECO:0007669"/>
    <property type="project" value="TreeGrafter"/>
</dbReference>
<comment type="function">
    <text evidence="7">PPIases accelerate the folding of proteins. It catalyzes the cis-trans isomerization of proline imidic peptide bonds in oligopeptides.</text>
</comment>
<reference evidence="8 9" key="3">
    <citation type="journal article" date="2016" name="Sci. Rep.">
        <title>Genome-wide diversity and gene expression profiling of Babesia microti isolates identify polymorphic genes that mediate host-pathogen interactions.</title>
        <authorList>
            <person name="Silva J.C."/>
            <person name="Cornillot E."/>
            <person name="McCracken C."/>
            <person name="Usmani-Brown S."/>
            <person name="Dwivedi A."/>
            <person name="Ifeonu O.O."/>
            <person name="Crabtree J."/>
            <person name="Gotia H.T."/>
            <person name="Virji A.Z."/>
            <person name="Reynes C."/>
            <person name="Colinge J."/>
            <person name="Kumar V."/>
            <person name="Lawres L."/>
            <person name="Pazzi J.E."/>
            <person name="Pablo J.V."/>
            <person name="Hung C."/>
            <person name="Brancato J."/>
            <person name="Kumari P."/>
            <person name="Orvis J."/>
            <person name="Tretina K."/>
            <person name="Chibucos M."/>
            <person name="Ott S."/>
            <person name="Sadzewicz L."/>
            <person name="Sengamalay N."/>
            <person name="Shetty A.C."/>
            <person name="Su Q."/>
            <person name="Tallon L."/>
            <person name="Fraser C.M."/>
            <person name="Frutos R."/>
            <person name="Molina D.M."/>
            <person name="Krause P.J."/>
            <person name="Ben Mamoun C."/>
        </authorList>
    </citation>
    <scope>NUCLEOTIDE SEQUENCE [LARGE SCALE GENOMIC DNA]</scope>
    <source>
        <strain evidence="8 9">RI</strain>
    </source>
</reference>
<dbReference type="GO" id="GO:0008160">
    <property type="term" value="F:protein tyrosine phosphatase activator activity"/>
    <property type="evidence" value="ECO:0007669"/>
    <property type="project" value="TreeGrafter"/>
</dbReference>
<evidence type="ECO:0000256" key="3">
    <source>
        <dbReference type="ARBA" id="ARBA00011019"/>
    </source>
</evidence>
<dbReference type="GO" id="GO:0005634">
    <property type="term" value="C:nucleus"/>
    <property type="evidence" value="ECO:0007669"/>
    <property type="project" value="TreeGrafter"/>
</dbReference>
<evidence type="ECO:0000256" key="1">
    <source>
        <dbReference type="ARBA" id="ARBA00000971"/>
    </source>
</evidence>
<dbReference type="GeneID" id="24424818"/>
<evidence type="ECO:0000256" key="5">
    <source>
        <dbReference type="ARBA" id="ARBA00023110"/>
    </source>
</evidence>
<evidence type="ECO:0000256" key="7">
    <source>
        <dbReference type="RuleBase" id="RU361210"/>
    </source>
</evidence>
<dbReference type="PANTHER" id="PTHR10012">
    <property type="entry name" value="SERINE/THREONINE-PROTEIN PHOSPHATASE 2A REGULATORY SUBUNIT B"/>
    <property type="match status" value="1"/>
</dbReference>
<dbReference type="PIRSF" id="PIRSF016325">
    <property type="entry name" value="Phstyr_phstse_ac"/>
    <property type="match status" value="1"/>
</dbReference>
<dbReference type="VEuPathDB" id="PiroplasmaDB:BMR1_03g00925"/>
<dbReference type="KEGG" id="bmic:BMR1_03g00925"/>
<dbReference type="GO" id="GO:0003755">
    <property type="term" value="F:peptidyl-prolyl cis-trans isomerase activity"/>
    <property type="evidence" value="ECO:0007669"/>
    <property type="project" value="UniProtKB-KW"/>
</dbReference>
<dbReference type="Pfam" id="PF03095">
    <property type="entry name" value="PTPA"/>
    <property type="match status" value="1"/>
</dbReference>
<dbReference type="InterPro" id="IPR004327">
    <property type="entry name" value="Phstyr_phstse_ac"/>
</dbReference>
<reference evidence="8 9" key="1">
    <citation type="journal article" date="2012" name="Nucleic Acids Res.">
        <title>Sequencing of the smallest Apicomplexan genome from the human pathogen Babesia microti.</title>
        <authorList>
            <person name="Cornillot E."/>
            <person name="Hadj-Kaddour K."/>
            <person name="Dassouli A."/>
            <person name="Noel B."/>
            <person name="Ranwez V."/>
            <person name="Vacherie B."/>
            <person name="Augagneur Y."/>
            <person name="Bres V."/>
            <person name="Duclos A."/>
            <person name="Randazzo S."/>
            <person name="Carcy B."/>
            <person name="Debierre-Grockiego F."/>
            <person name="Delbecq S."/>
            <person name="Moubri-Menage K."/>
            <person name="Shams-Eldin H."/>
            <person name="Usmani-Brown S."/>
            <person name="Bringaud F."/>
            <person name="Wincker P."/>
            <person name="Vivares C.P."/>
            <person name="Schwarz R.T."/>
            <person name="Schetters T.P."/>
            <person name="Krause P.J."/>
            <person name="Gorenflot A."/>
            <person name="Berry V."/>
            <person name="Barbe V."/>
            <person name="Ben Mamoun C."/>
        </authorList>
    </citation>
    <scope>NUCLEOTIDE SEQUENCE [LARGE SCALE GENOMIC DNA]</scope>
    <source>
        <strain evidence="8 9">RI</strain>
    </source>
</reference>
<dbReference type="InterPro" id="IPR043170">
    <property type="entry name" value="PTPA_C_lid"/>
</dbReference>
<dbReference type="PANTHER" id="PTHR10012:SF0">
    <property type="entry name" value="SERINE_THREONINE-PROTEIN PHOSPHATASE 2A ACTIVATOR"/>
    <property type="match status" value="1"/>
</dbReference>
<evidence type="ECO:0000313" key="8">
    <source>
        <dbReference type="EMBL" id="SJK86293.1"/>
    </source>
</evidence>
<accession>A0A1R4ABA0</accession>
<dbReference type="Gene3D" id="1.20.120.1150">
    <property type="match status" value="1"/>
</dbReference>
<evidence type="ECO:0000256" key="6">
    <source>
        <dbReference type="ARBA" id="ARBA00023235"/>
    </source>
</evidence>
<keyword evidence="6 7" id="KW-0413">Isomerase</keyword>
<gene>
    <name evidence="8" type="ORF">BMR1_03g00925</name>
</gene>
<keyword evidence="4 7" id="KW-0963">Cytoplasm</keyword>
<dbReference type="OrthoDB" id="16120at2759"/>
<dbReference type="InterPro" id="IPR037218">
    <property type="entry name" value="PTPA_sf"/>
</dbReference>
<evidence type="ECO:0000313" key="9">
    <source>
        <dbReference type="Proteomes" id="UP000002899"/>
    </source>
</evidence>
<protein>
    <recommendedName>
        <fullName evidence="7">Serine/threonine-protein phosphatase 2A activator</fullName>
        <ecNumber evidence="7">5.2.1.8</ecNumber>
    </recommendedName>
    <alternativeName>
        <fullName evidence="7">Phosphotyrosyl phosphatase activator</fullName>
    </alternativeName>
</protein>
<comment type="similarity">
    <text evidence="3 7">Belongs to the PTPA-type PPIase family.</text>
</comment>
<evidence type="ECO:0000256" key="4">
    <source>
        <dbReference type="ARBA" id="ARBA00022490"/>
    </source>
</evidence>
<dbReference type="GO" id="GO:0000159">
    <property type="term" value="C:protein phosphatase type 2A complex"/>
    <property type="evidence" value="ECO:0007669"/>
    <property type="project" value="TreeGrafter"/>
</dbReference>
<dbReference type="AlphaFoldDB" id="A0A1R4ABA0"/>
<dbReference type="Proteomes" id="UP000002899">
    <property type="component" value="Chromosome III"/>
</dbReference>
<evidence type="ECO:0000256" key="2">
    <source>
        <dbReference type="ARBA" id="ARBA00004496"/>
    </source>
</evidence>
<reference evidence="8 9" key="2">
    <citation type="journal article" date="2013" name="PLoS ONE">
        <title>Whole genome mapping and re-organization of the nuclear and mitochondrial genomes of Babesia microti isolates.</title>
        <authorList>
            <person name="Cornillot E."/>
            <person name="Dassouli A."/>
            <person name="Garg A."/>
            <person name="Pachikara N."/>
            <person name="Randazzo S."/>
            <person name="Depoix D."/>
            <person name="Carcy B."/>
            <person name="Delbecq S."/>
            <person name="Frutos R."/>
            <person name="Silva J.C."/>
            <person name="Sutton R."/>
            <person name="Krause P.J."/>
            <person name="Mamoun C.B."/>
        </authorList>
    </citation>
    <scope>NUCLEOTIDE SEQUENCE [LARGE SCALE GENOMIC DNA]</scope>
    <source>
        <strain evidence="8 9">RI</strain>
    </source>
</reference>
<dbReference type="RefSeq" id="XP_021338469.1">
    <property type="nucleotide sequence ID" value="XM_021481883.1"/>
</dbReference>